<keyword evidence="7" id="KW-1185">Reference proteome</keyword>
<dbReference type="CDD" id="cd06342">
    <property type="entry name" value="PBP1_ABC_LIVBP-like"/>
    <property type="match status" value="1"/>
</dbReference>
<evidence type="ECO:0000256" key="3">
    <source>
        <dbReference type="ARBA" id="ARBA00022729"/>
    </source>
</evidence>
<dbReference type="EMBL" id="QUMO01000003">
    <property type="protein sequence ID" value="REF86408.1"/>
    <property type="molecule type" value="Genomic_DNA"/>
</dbReference>
<evidence type="ECO:0000313" key="7">
    <source>
        <dbReference type="Proteomes" id="UP000256900"/>
    </source>
</evidence>
<reference evidence="6 7" key="1">
    <citation type="submission" date="2018-08" db="EMBL/GenBank/DDBJ databases">
        <title>Genomic Encyclopedia of Type Strains, Phase IV (KMG-IV): sequencing the most valuable type-strain genomes for metagenomic binning, comparative biology and taxonomic classification.</title>
        <authorList>
            <person name="Goeker M."/>
        </authorList>
    </citation>
    <scope>NUCLEOTIDE SEQUENCE [LARGE SCALE GENOMIC DNA]</scope>
    <source>
        <strain evidence="6 7">BW863</strain>
    </source>
</reference>
<keyword evidence="2" id="KW-0813">Transport</keyword>
<dbReference type="PANTHER" id="PTHR47151">
    <property type="entry name" value="LEU/ILE/VAL-BINDING ABC TRANSPORTER SUBUNIT"/>
    <property type="match status" value="1"/>
</dbReference>
<dbReference type="PANTHER" id="PTHR47151:SF2">
    <property type="entry name" value="AMINO ACID BINDING PROTEIN"/>
    <property type="match status" value="1"/>
</dbReference>
<evidence type="ECO:0000256" key="4">
    <source>
        <dbReference type="ARBA" id="ARBA00022970"/>
    </source>
</evidence>
<name>A0A3D9YW20_9HYPH</name>
<dbReference type="Gene3D" id="3.40.50.2300">
    <property type="match status" value="2"/>
</dbReference>
<evidence type="ECO:0000259" key="5">
    <source>
        <dbReference type="Pfam" id="PF13458"/>
    </source>
</evidence>
<dbReference type="InterPro" id="IPR000709">
    <property type="entry name" value="Leu_Ile_Val-bd"/>
</dbReference>
<dbReference type="InterPro" id="IPR028082">
    <property type="entry name" value="Peripla_BP_I"/>
</dbReference>
<organism evidence="6 7">
    <name type="scientific">Methylovirgula ligni</name>
    <dbReference type="NCBI Taxonomy" id="569860"/>
    <lineage>
        <taxon>Bacteria</taxon>
        <taxon>Pseudomonadati</taxon>
        <taxon>Pseudomonadota</taxon>
        <taxon>Alphaproteobacteria</taxon>
        <taxon>Hyphomicrobiales</taxon>
        <taxon>Beijerinckiaceae</taxon>
        <taxon>Methylovirgula</taxon>
    </lineage>
</organism>
<evidence type="ECO:0000256" key="2">
    <source>
        <dbReference type="ARBA" id="ARBA00022448"/>
    </source>
</evidence>
<dbReference type="Proteomes" id="UP000256900">
    <property type="component" value="Unassembled WGS sequence"/>
</dbReference>
<comment type="caution">
    <text evidence="6">The sequence shown here is derived from an EMBL/GenBank/DDBJ whole genome shotgun (WGS) entry which is preliminary data.</text>
</comment>
<feature type="domain" description="Leucine-binding protein" evidence="5">
    <location>
        <begin position="34"/>
        <end position="368"/>
    </location>
</feature>
<dbReference type="PRINTS" id="PR00337">
    <property type="entry name" value="LEUILEVALBP"/>
</dbReference>
<evidence type="ECO:0000256" key="1">
    <source>
        <dbReference type="ARBA" id="ARBA00010062"/>
    </source>
</evidence>
<dbReference type="SUPFAM" id="SSF53822">
    <property type="entry name" value="Periplasmic binding protein-like I"/>
    <property type="match status" value="1"/>
</dbReference>
<protein>
    <submittedName>
        <fullName evidence="6">Branched-chain amino acid transport system substrate-binding protein</fullName>
    </submittedName>
</protein>
<dbReference type="OrthoDB" id="9768386at2"/>
<sequence>MRGNIQGKLAKALVYGLLTGLFTLLLLSPPSFAEVRIGLAAPLSGPDAVFGIELRNGAEQAAADINATGGVRGQKLVIVAADDRGELKQALNVANRFVAEKISLVIGHFQSSLTLAASEIYANHSILDITASATNPQITERGLDLMFRTCGRDDQQSAVAATFLEARTEKRIAIVYDNTASGKKRADDLRARLAKAGIADVLYAGIDKDGDDGGLVGRIKAAAADVVYWSGDGNDAGQLVKEMRAEGVRALFVGSDSLASDEFALAGGSAVEGALMTFPTDPRHSPQAAAVMREFKARKIDLEVFTLYAYAAVEVLAQAAEAAGTFEPAAIAKAIHSGRPFKTVLGTLTYDAKGDVTTPDYQIYVWKRGYEDQLEYDETSR</sequence>
<dbReference type="AlphaFoldDB" id="A0A3D9YW20"/>
<dbReference type="Pfam" id="PF13458">
    <property type="entry name" value="Peripla_BP_6"/>
    <property type="match status" value="1"/>
</dbReference>
<dbReference type="GO" id="GO:0006865">
    <property type="term" value="P:amino acid transport"/>
    <property type="evidence" value="ECO:0007669"/>
    <property type="project" value="UniProtKB-KW"/>
</dbReference>
<comment type="similarity">
    <text evidence="1">Belongs to the leucine-binding protein family.</text>
</comment>
<keyword evidence="3" id="KW-0732">Signal</keyword>
<dbReference type="RefSeq" id="WP_115836949.1">
    <property type="nucleotide sequence ID" value="NZ_CP025086.1"/>
</dbReference>
<gene>
    <name evidence="6" type="ORF">DES32_2460</name>
</gene>
<proteinExistence type="inferred from homology"/>
<keyword evidence="4" id="KW-0029">Amino-acid transport</keyword>
<evidence type="ECO:0000313" key="6">
    <source>
        <dbReference type="EMBL" id="REF86408.1"/>
    </source>
</evidence>
<accession>A0A3D9YW20</accession>
<dbReference type="InterPro" id="IPR028081">
    <property type="entry name" value="Leu-bd"/>
</dbReference>